<reference evidence="3" key="1">
    <citation type="journal article" date="2005" name="Nature">
        <title>The map-based sequence of the rice genome.</title>
        <authorList>
            <consortium name="International rice genome sequencing project (IRGSP)"/>
            <person name="Matsumoto T."/>
            <person name="Wu J."/>
            <person name="Kanamori H."/>
            <person name="Katayose Y."/>
            <person name="Fujisawa M."/>
            <person name="Namiki N."/>
            <person name="Mizuno H."/>
            <person name="Yamamoto K."/>
            <person name="Antonio B.A."/>
            <person name="Baba T."/>
            <person name="Sakata K."/>
            <person name="Nagamura Y."/>
            <person name="Aoki H."/>
            <person name="Arikawa K."/>
            <person name="Arita K."/>
            <person name="Bito T."/>
            <person name="Chiden Y."/>
            <person name="Fujitsuka N."/>
            <person name="Fukunaka R."/>
            <person name="Hamada M."/>
            <person name="Harada C."/>
            <person name="Hayashi A."/>
            <person name="Hijishita S."/>
            <person name="Honda M."/>
            <person name="Hosokawa S."/>
            <person name="Ichikawa Y."/>
            <person name="Idonuma A."/>
            <person name="Iijima M."/>
            <person name="Ikeda M."/>
            <person name="Ikeno M."/>
            <person name="Ito K."/>
            <person name="Ito S."/>
            <person name="Ito T."/>
            <person name="Ito Y."/>
            <person name="Ito Y."/>
            <person name="Iwabuchi A."/>
            <person name="Kamiya K."/>
            <person name="Karasawa W."/>
            <person name="Kurita K."/>
            <person name="Katagiri S."/>
            <person name="Kikuta A."/>
            <person name="Kobayashi H."/>
            <person name="Kobayashi N."/>
            <person name="Machita K."/>
            <person name="Maehara T."/>
            <person name="Masukawa M."/>
            <person name="Mizubayashi T."/>
            <person name="Mukai Y."/>
            <person name="Nagasaki H."/>
            <person name="Nagata Y."/>
            <person name="Naito S."/>
            <person name="Nakashima M."/>
            <person name="Nakama Y."/>
            <person name="Nakamichi Y."/>
            <person name="Nakamura M."/>
            <person name="Meguro A."/>
            <person name="Negishi M."/>
            <person name="Ohta I."/>
            <person name="Ohta T."/>
            <person name="Okamoto M."/>
            <person name="Ono N."/>
            <person name="Saji S."/>
            <person name="Sakaguchi M."/>
            <person name="Sakai K."/>
            <person name="Shibata M."/>
            <person name="Shimokawa T."/>
            <person name="Song J."/>
            <person name="Takazaki Y."/>
            <person name="Terasawa K."/>
            <person name="Tsugane M."/>
            <person name="Tsuji K."/>
            <person name="Ueda S."/>
            <person name="Waki K."/>
            <person name="Yamagata H."/>
            <person name="Yamamoto M."/>
            <person name="Yamamoto S."/>
            <person name="Yamane H."/>
            <person name="Yoshiki S."/>
            <person name="Yoshihara R."/>
            <person name="Yukawa K."/>
            <person name="Zhong H."/>
            <person name="Yano M."/>
            <person name="Yuan Q."/>
            <person name="Ouyang S."/>
            <person name="Liu J."/>
            <person name="Jones K.M."/>
            <person name="Gansberger K."/>
            <person name="Moffat K."/>
            <person name="Hill J."/>
            <person name="Bera J."/>
            <person name="Fadrosh D."/>
            <person name="Jin S."/>
            <person name="Johri S."/>
            <person name="Kim M."/>
            <person name="Overton L."/>
            <person name="Reardon M."/>
            <person name="Tsitrin T."/>
            <person name="Vuong H."/>
            <person name="Weaver B."/>
            <person name="Ciecko A."/>
            <person name="Tallon L."/>
            <person name="Jackson J."/>
            <person name="Pai G."/>
            <person name="Aken S.V."/>
            <person name="Utterback T."/>
            <person name="Reidmuller S."/>
            <person name="Feldblyum T."/>
            <person name="Hsiao J."/>
            <person name="Zismann V."/>
            <person name="Iobst S."/>
            <person name="de Vazeille A.R."/>
            <person name="Buell C.R."/>
            <person name="Ying K."/>
            <person name="Li Y."/>
            <person name="Lu T."/>
            <person name="Huang Y."/>
            <person name="Zhao Q."/>
            <person name="Feng Q."/>
            <person name="Zhang L."/>
            <person name="Zhu J."/>
            <person name="Weng Q."/>
            <person name="Mu J."/>
            <person name="Lu Y."/>
            <person name="Fan D."/>
            <person name="Liu Y."/>
            <person name="Guan J."/>
            <person name="Zhang Y."/>
            <person name="Yu S."/>
            <person name="Liu X."/>
            <person name="Zhang Y."/>
            <person name="Hong G."/>
            <person name="Han B."/>
            <person name="Choisne N."/>
            <person name="Demange N."/>
            <person name="Orjeda G."/>
            <person name="Samain S."/>
            <person name="Cattolico L."/>
            <person name="Pelletier E."/>
            <person name="Couloux A."/>
            <person name="Segurens B."/>
            <person name="Wincker P."/>
            <person name="D'Hont A."/>
            <person name="Scarpelli C."/>
            <person name="Weissenbach J."/>
            <person name="Salanoubat M."/>
            <person name="Quetier F."/>
            <person name="Yu Y."/>
            <person name="Kim H.R."/>
            <person name="Rambo T."/>
            <person name="Currie J."/>
            <person name="Collura K."/>
            <person name="Luo M."/>
            <person name="Yang T."/>
            <person name="Ammiraju J.S.S."/>
            <person name="Engler F."/>
            <person name="Soderlund C."/>
            <person name="Wing R.A."/>
            <person name="Palmer L.E."/>
            <person name="de la Bastide M."/>
            <person name="Spiegel L."/>
            <person name="Nascimento L."/>
            <person name="Zutavern T."/>
            <person name="O'Shaughnessy A."/>
            <person name="Dike S."/>
            <person name="Dedhia N."/>
            <person name="Preston R."/>
            <person name="Balija V."/>
            <person name="McCombie W.R."/>
            <person name="Chow T."/>
            <person name="Chen H."/>
            <person name="Chung M."/>
            <person name="Chen C."/>
            <person name="Shaw J."/>
            <person name="Wu H."/>
            <person name="Hsiao K."/>
            <person name="Chao Y."/>
            <person name="Chu M."/>
            <person name="Cheng C."/>
            <person name="Hour A."/>
            <person name="Lee P."/>
            <person name="Lin S."/>
            <person name="Lin Y."/>
            <person name="Liou J."/>
            <person name="Liu S."/>
            <person name="Hsing Y."/>
            <person name="Raghuvanshi S."/>
            <person name="Mohanty A."/>
            <person name="Bharti A.K."/>
            <person name="Gaur A."/>
            <person name="Gupta V."/>
            <person name="Kumar D."/>
            <person name="Ravi V."/>
            <person name="Vij S."/>
            <person name="Kapur A."/>
            <person name="Khurana P."/>
            <person name="Khurana P."/>
            <person name="Khurana J.P."/>
            <person name="Tyagi A.K."/>
            <person name="Gaikwad K."/>
            <person name="Singh A."/>
            <person name="Dalal V."/>
            <person name="Srivastava S."/>
            <person name="Dixit A."/>
            <person name="Pal A.K."/>
            <person name="Ghazi I.A."/>
            <person name="Yadav M."/>
            <person name="Pandit A."/>
            <person name="Bhargava A."/>
            <person name="Sureshbabu K."/>
            <person name="Batra K."/>
            <person name="Sharma T.R."/>
            <person name="Mohapatra T."/>
            <person name="Singh N.K."/>
            <person name="Messing J."/>
            <person name="Nelson A.B."/>
            <person name="Fuks G."/>
            <person name="Kavchok S."/>
            <person name="Keizer G."/>
            <person name="Linton E."/>
            <person name="Llaca V."/>
            <person name="Song R."/>
            <person name="Tanyolac B."/>
            <person name="Young S."/>
            <person name="Ho-Il K."/>
            <person name="Hahn J.H."/>
            <person name="Sangsakoo G."/>
            <person name="Vanavichit A."/>
            <person name="de Mattos Luiz.A.T."/>
            <person name="Zimmer P.D."/>
            <person name="Malone G."/>
            <person name="Dellagostin O."/>
            <person name="de Oliveira A.C."/>
            <person name="Bevan M."/>
            <person name="Bancroft I."/>
            <person name="Minx P."/>
            <person name="Cordum H."/>
            <person name="Wilson R."/>
            <person name="Cheng Z."/>
            <person name="Jin W."/>
            <person name="Jiang J."/>
            <person name="Leong S.A."/>
            <person name="Iwama H."/>
            <person name="Gojobori T."/>
            <person name="Itoh T."/>
            <person name="Niimura Y."/>
            <person name="Fujii Y."/>
            <person name="Habara T."/>
            <person name="Sakai H."/>
            <person name="Sato Y."/>
            <person name="Wilson G."/>
            <person name="Kumar K."/>
            <person name="McCouch S."/>
            <person name="Juretic N."/>
            <person name="Hoen D."/>
            <person name="Wright S."/>
            <person name="Bruskiewich R."/>
            <person name="Bureau T."/>
            <person name="Miyao A."/>
            <person name="Hirochika H."/>
            <person name="Nishikawa T."/>
            <person name="Kadowaki K."/>
            <person name="Sugiura M."/>
            <person name="Burr B."/>
            <person name="Sasaki T."/>
        </authorList>
    </citation>
    <scope>NUCLEOTIDE SEQUENCE [LARGE SCALE GENOMIC DNA]</scope>
    <source>
        <strain evidence="3">cv. Nipponbare</strain>
    </source>
</reference>
<reference evidence="2 3" key="2">
    <citation type="journal article" date="2013" name="Plant Cell Physiol.">
        <title>Rice Annotation Project Database (RAP-DB): an integrative and interactive database for rice genomics.</title>
        <authorList>
            <person name="Sakai H."/>
            <person name="Lee S.S."/>
            <person name="Tanaka T."/>
            <person name="Numa H."/>
            <person name="Kim J."/>
            <person name="Kawahara Y."/>
            <person name="Wakimoto H."/>
            <person name="Yang C.C."/>
            <person name="Iwamoto M."/>
            <person name="Abe T."/>
            <person name="Yamada Y."/>
            <person name="Muto A."/>
            <person name="Inokuchi H."/>
            <person name="Ikemura T."/>
            <person name="Matsumoto T."/>
            <person name="Sasaki T."/>
            <person name="Itoh T."/>
        </authorList>
    </citation>
    <scope>NUCLEOTIDE SEQUENCE [LARGE SCALE GENOMIC DNA]</scope>
    <source>
        <strain evidence="3">cv. Nipponbare</strain>
    </source>
</reference>
<keyword evidence="1" id="KW-0732">Signal</keyword>
<evidence type="ECO:0000313" key="2">
    <source>
        <dbReference type="EMBL" id="BAT16868.1"/>
    </source>
</evidence>
<dbReference type="InParanoid" id="A0A0P0Y9H3"/>
<proteinExistence type="predicted"/>
<accession>A0A0P0Y9H3</accession>
<dbReference type="Gramene" id="Os12t0412400-01">
    <property type="protein sequence ID" value="Os12t0412400-01"/>
    <property type="gene ID" value="Os12g0412400"/>
</dbReference>
<dbReference type="PaxDb" id="39947-A0A0P0Y9H3"/>
<keyword evidence="3" id="KW-1185">Reference proteome</keyword>
<evidence type="ECO:0000313" key="3">
    <source>
        <dbReference type="Proteomes" id="UP000059680"/>
    </source>
</evidence>
<protein>
    <submittedName>
        <fullName evidence="2">Os12g0412400 protein</fullName>
    </submittedName>
</protein>
<dbReference type="AlphaFoldDB" id="A0A0P0Y9H3"/>
<dbReference type="EMBL" id="AP014968">
    <property type="protein sequence ID" value="BAT16868.1"/>
    <property type="molecule type" value="Genomic_DNA"/>
</dbReference>
<feature type="signal peptide" evidence="1">
    <location>
        <begin position="1"/>
        <end position="18"/>
    </location>
</feature>
<name>A0A0P0Y9H3_ORYSJ</name>
<gene>
    <name evidence="2" type="ordered locus">Os12g0412400</name>
    <name evidence="2" type="ORF">OSNPB_120412400</name>
</gene>
<sequence>PFLTRLSLSIFLLHTSLSSHVRLRPSSCGGDHPHLVATLSPPPDSTGGEAASYPSDGGYALPSATYSAPSTRSGGREVATGVAPSAPRHRPILCVLSVWSSWIKCSFYELNVLWNLVG</sequence>
<organism evidence="2 3">
    <name type="scientific">Oryza sativa subsp. japonica</name>
    <name type="common">Rice</name>
    <dbReference type="NCBI Taxonomy" id="39947"/>
    <lineage>
        <taxon>Eukaryota</taxon>
        <taxon>Viridiplantae</taxon>
        <taxon>Streptophyta</taxon>
        <taxon>Embryophyta</taxon>
        <taxon>Tracheophyta</taxon>
        <taxon>Spermatophyta</taxon>
        <taxon>Magnoliopsida</taxon>
        <taxon>Liliopsida</taxon>
        <taxon>Poales</taxon>
        <taxon>Poaceae</taxon>
        <taxon>BOP clade</taxon>
        <taxon>Oryzoideae</taxon>
        <taxon>Oryzeae</taxon>
        <taxon>Oryzinae</taxon>
        <taxon>Oryza</taxon>
        <taxon>Oryza sativa</taxon>
    </lineage>
</organism>
<dbReference type="Proteomes" id="UP000059680">
    <property type="component" value="Chromosome 12"/>
</dbReference>
<feature type="chain" id="PRO_5006057442" evidence="1">
    <location>
        <begin position="19"/>
        <end position="118"/>
    </location>
</feature>
<feature type="non-terminal residue" evidence="2">
    <location>
        <position position="1"/>
    </location>
</feature>
<reference evidence="2 3" key="3">
    <citation type="journal article" date="2013" name="Rice">
        <title>Improvement of the Oryza sativa Nipponbare reference genome using next generation sequence and optical map data.</title>
        <authorList>
            <person name="Kawahara Y."/>
            <person name="de la Bastide M."/>
            <person name="Hamilton J.P."/>
            <person name="Kanamori H."/>
            <person name="McCombie W.R."/>
            <person name="Ouyang S."/>
            <person name="Schwartz D.C."/>
            <person name="Tanaka T."/>
            <person name="Wu J."/>
            <person name="Zhou S."/>
            <person name="Childs K.L."/>
            <person name="Davidson R.M."/>
            <person name="Lin H."/>
            <person name="Quesada-Ocampo L."/>
            <person name="Vaillancourt B."/>
            <person name="Sakai H."/>
            <person name="Lee S.S."/>
            <person name="Kim J."/>
            <person name="Numa H."/>
            <person name="Itoh T."/>
            <person name="Buell C.R."/>
            <person name="Matsumoto T."/>
        </authorList>
    </citation>
    <scope>NUCLEOTIDE SEQUENCE [LARGE SCALE GENOMIC DNA]</scope>
    <source>
        <strain evidence="3">cv. Nipponbare</strain>
    </source>
</reference>
<evidence type="ECO:0000256" key="1">
    <source>
        <dbReference type="SAM" id="SignalP"/>
    </source>
</evidence>